<dbReference type="PROSITE" id="PS00409">
    <property type="entry name" value="PROKAR_NTER_METHYL"/>
    <property type="match status" value="1"/>
</dbReference>
<accession>A0A517QUC4</accession>
<keyword evidence="1" id="KW-0472">Membrane</keyword>
<dbReference type="OrthoDB" id="285651at2"/>
<keyword evidence="1" id="KW-0812">Transmembrane</keyword>
<gene>
    <name evidence="3" type="ORF">Mal48_44420</name>
</gene>
<dbReference type="Pfam" id="PF07963">
    <property type="entry name" value="N_methyl"/>
    <property type="match status" value="1"/>
</dbReference>
<dbReference type="Gene3D" id="3.30.700.10">
    <property type="entry name" value="Glycoprotein, Type 4 Pilin"/>
    <property type="match status" value="1"/>
</dbReference>
<dbReference type="PANTHER" id="PTHR30093">
    <property type="entry name" value="GENERAL SECRETION PATHWAY PROTEIN G"/>
    <property type="match status" value="1"/>
</dbReference>
<dbReference type="Proteomes" id="UP000315724">
    <property type="component" value="Chromosome"/>
</dbReference>
<feature type="domain" description="DUF1559" evidence="2">
    <location>
        <begin position="45"/>
        <end position="189"/>
    </location>
</feature>
<dbReference type="PANTHER" id="PTHR30093:SF2">
    <property type="entry name" value="TYPE II SECRETION SYSTEM PROTEIN H"/>
    <property type="match status" value="1"/>
</dbReference>
<dbReference type="InterPro" id="IPR012902">
    <property type="entry name" value="N_methyl_site"/>
</dbReference>
<dbReference type="RefSeq" id="WP_145204291.1">
    <property type="nucleotide sequence ID" value="NZ_CP036267.1"/>
</dbReference>
<name>A0A517QUC4_9PLAN</name>
<dbReference type="AlphaFoldDB" id="A0A517QUC4"/>
<sequence>MAQHSLYDQVKRHRDRSGLTLIEFLVILAIIAVIVALSLPATRTSRGAARRTQCKNNLKQIGIAIHNYAETYQSLPPAYTVDERGNRLHSWRTLILPFIDQQALYKMIDLTKPWSDPVNAQARETVIALYQCPSTEGPPTHTAYQAIVGEENFFHPERSRQFDEIKDGTSNTVMVMETLPKDAVHWMSPNDVDGDYLSAINEDSETAHRGGGNLLLGNGAVRFYSMSAPFEVRQALTTIDAGDEVEDW</sequence>
<feature type="transmembrane region" description="Helical" evidence="1">
    <location>
        <begin position="21"/>
        <end position="41"/>
    </location>
</feature>
<dbReference type="KEGG" id="tpol:Mal48_44420"/>
<dbReference type="EMBL" id="CP036267">
    <property type="protein sequence ID" value="QDT35167.1"/>
    <property type="molecule type" value="Genomic_DNA"/>
</dbReference>
<dbReference type="InterPro" id="IPR045584">
    <property type="entry name" value="Pilin-like"/>
</dbReference>
<dbReference type="InterPro" id="IPR011453">
    <property type="entry name" value="DUF1559"/>
</dbReference>
<evidence type="ECO:0000256" key="1">
    <source>
        <dbReference type="SAM" id="Phobius"/>
    </source>
</evidence>
<dbReference type="SUPFAM" id="SSF54523">
    <property type="entry name" value="Pili subunits"/>
    <property type="match status" value="1"/>
</dbReference>
<evidence type="ECO:0000259" key="2">
    <source>
        <dbReference type="Pfam" id="PF07596"/>
    </source>
</evidence>
<dbReference type="Pfam" id="PF07596">
    <property type="entry name" value="SBP_bac_10"/>
    <property type="match status" value="1"/>
</dbReference>
<protein>
    <recommendedName>
        <fullName evidence="2">DUF1559 domain-containing protein</fullName>
    </recommendedName>
</protein>
<evidence type="ECO:0000313" key="3">
    <source>
        <dbReference type="EMBL" id="QDT35167.1"/>
    </source>
</evidence>
<proteinExistence type="predicted"/>
<reference evidence="3 4" key="1">
    <citation type="submission" date="2019-02" db="EMBL/GenBank/DDBJ databases">
        <title>Deep-cultivation of Planctomycetes and their phenomic and genomic characterization uncovers novel biology.</title>
        <authorList>
            <person name="Wiegand S."/>
            <person name="Jogler M."/>
            <person name="Boedeker C."/>
            <person name="Pinto D."/>
            <person name="Vollmers J."/>
            <person name="Rivas-Marin E."/>
            <person name="Kohn T."/>
            <person name="Peeters S.H."/>
            <person name="Heuer A."/>
            <person name="Rast P."/>
            <person name="Oberbeckmann S."/>
            <person name="Bunk B."/>
            <person name="Jeske O."/>
            <person name="Meyerdierks A."/>
            <person name="Storesund J.E."/>
            <person name="Kallscheuer N."/>
            <person name="Luecker S."/>
            <person name="Lage O.M."/>
            <person name="Pohl T."/>
            <person name="Merkel B.J."/>
            <person name="Hornburger P."/>
            <person name="Mueller R.-W."/>
            <person name="Bruemmer F."/>
            <person name="Labrenz M."/>
            <person name="Spormann A.M."/>
            <person name="Op den Camp H."/>
            <person name="Overmann J."/>
            <person name="Amann R."/>
            <person name="Jetten M.S.M."/>
            <person name="Mascher T."/>
            <person name="Medema M.H."/>
            <person name="Devos D.P."/>
            <person name="Kaster A.-K."/>
            <person name="Ovreas L."/>
            <person name="Rohde M."/>
            <person name="Galperin M.Y."/>
            <person name="Jogler C."/>
        </authorList>
    </citation>
    <scope>NUCLEOTIDE SEQUENCE [LARGE SCALE GENOMIC DNA]</scope>
    <source>
        <strain evidence="3 4">Mal48</strain>
    </source>
</reference>
<organism evidence="3 4">
    <name type="scientific">Thalassoglobus polymorphus</name>
    <dbReference type="NCBI Taxonomy" id="2527994"/>
    <lineage>
        <taxon>Bacteria</taxon>
        <taxon>Pseudomonadati</taxon>
        <taxon>Planctomycetota</taxon>
        <taxon>Planctomycetia</taxon>
        <taxon>Planctomycetales</taxon>
        <taxon>Planctomycetaceae</taxon>
        <taxon>Thalassoglobus</taxon>
    </lineage>
</organism>
<keyword evidence="1" id="KW-1133">Transmembrane helix</keyword>
<evidence type="ECO:0000313" key="4">
    <source>
        <dbReference type="Proteomes" id="UP000315724"/>
    </source>
</evidence>
<keyword evidence="4" id="KW-1185">Reference proteome</keyword>